<dbReference type="Pfam" id="PF08780">
    <property type="entry name" value="NTase_sub_bind"/>
    <property type="match status" value="1"/>
</dbReference>
<dbReference type="KEGG" id="gsb:GSUB_14670"/>
<dbReference type="Gene3D" id="1.20.120.330">
    <property type="entry name" value="Nucleotidyltransferases domain 2"/>
    <property type="match status" value="1"/>
</dbReference>
<dbReference type="Proteomes" id="UP000035036">
    <property type="component" value="Chromosome"/>
</dbReference>
<sequence>MKLDISPFEKALSQLERSLEYLHSDLAESDEGLREQFRAATIQAFEFSYELGTKMLRRQLEQITPNPAEIRAMAFMDMVRTGAEAGLVRQVRQYRIFREKRNMTSHTYNEAKAEEVLAVLDDFVAEMHFLRDELKRRNA</sequence>
<name>A0A0B5FJM2_9BACT</name>
<accession>A0A0B5FJM2</accession>
<proteinExistence type="predicted"/>
<dbReference type="OrthoDB" id="9810452at2"/>
<dbReference type="SUPFAM" id="SSF81593">
    <property type="entry name" value="Nucleotidyltransferase substrate binding subunit/domain"/>
    <property type="match status" value="1"/>
</dbReference>
<dbReference type="HOGENOM" id="CLU_118479_0_0_7"/>
<dbReference type="AlphaFoldDB" id="A0A0B5FJM2"/>
<organism evidence="1 2">
    <name type="scientific">Geoalkalibacter subterraneus</name>
    <dbReference type="NCBI Taxonomy" id="483547"/>
    <lineage>
        <taxon>Bacteria</taxon>
        <taxon>Pseudomonadati</taxon>
        <taxon>Thermodesulfobacteriota</taxon>
        <taxon>Desulfuromonadia</taxon>
        <taxon>Desulfuromonadales</taxon>
        <taxon>Geoalkalibacteraceae</taxon>
        <taxon>Geoalkalibacter</taxon>
    </lineage>
</organism>
<dbReference type="InterPro" id="IPR010235">
    <property type="entry name" value="HepT"/>
</dbReference>
<evidence type="ECO:0008006" key="3">
    <source>
        <dbReference type="Google" id="ProtNLM"/>
    </source>
</evidence>
<dbReference type="NCBIfam" id="TIGR01987">
    <property type="entry name" value="HI0074"/>
    <property type="match status" value="1"/>
</dbReference>
<protein>
    <recommendedName>
        <fullName evidence="3">Nucleotidyltransferase</fullName>
    </recommendedName>
</protein>
<evidence type="ECO:0000313" key="1">
    <source>
        <dbReference type="EMBL" id="AJF07543.1"/>
    </source>
</evidence>
<keyword evidence="2" id="KW-1185">Reference proteome</keyword>
<dbReference type="STRING" id="483547.GSUB_14670"/>
<dbReference type="RefSeq" id="WP_040201460.1">
    <property type="nucleotide sequence ID" value="NZ_CP010311.1"/>
</dbReference>
<evidence type="ECO:0000313" key="2">
    <source>
        <dbReference type="Proteomes" id="UP000035036"/>
    </source>
</evidence>
<gene>
    <name evidence="1" type="ORF">GSUB_14670</name>
</gene>
<reference evidence="1 2" key="1">
    <citation type="journal article" date="2015" name="Genome Announc.">
        <title>Genomes of Geoalkalibacter ferrihydriticus Z-0531T and Geoalkalibacter subterraneus Red1T, Two Haloalkaliphilic Metal-Reducing Deltaproteobacteria.</title>
        <authorList>
            <person name="Badalamenti J.P."/>
            <person name="Krajmalnik-Brown R."/>
            <person name="Torres C.I."/>
            <person name="Bond D.R."/>
        </authorList>
    </citation>
    <scope>NUCLEOTIDE SEQUENCE [LARGE SCALE GENOMIC DNA]</scope>
    <source>
        <strain evidence="1 2">Red1</strain>
    </source>
</reference>
<dbReference type="EMBL" id="CP010311">
    <property type="protein sequence ID" value="AJF07543.1"/>
    <property type="molecule type" value="Genomic_DNA"/>
</dbReference>